<evidence type="ECO:0000256" key="2">
    <source>
        <dbReference type="SAM" id="Coils"/>
    </source>
</evidence>
<dbReference type="AlphaFoldDB" id="A0A1T4W8S3"/>
<accession>A0A1T4W8S3</accession>
<dbReference type="Gene3D" id="3.40.190.170">
    <property type="entry name" value="Bacterial extracellular solute-binding protein, family 7"/>
    <property type="match status" value="1"/>
</dbReference>
<evidence type="ECO:0000256" key="3">
    <source>
        <dbReference type="SAM" id="SignalP"/>
    </source>
</evidence>
<dbReference type="RefSeq" id="WP_078685174.1">
    <property type="nucleotide sequence ID" value="NZ_FUYA01000005.1"/>
</dbReference>
<keyword evidence="2" id="KW-0175">Coiled coil</keyword>
<protein>
    <submittedName>
        <fullName evidence="4">TRAP-type C4-dicarboxylate transport system, substrate-binding protein</fullName>
    </submittedName>
</protein>
<dbReference type="Proteomes" id="UP000189733">
    <property type="component" value="Unassembled WGS sequence"/>
</dbReference>
<dbReference type="InterPro" id="IPR038404">
    <property type="entry name" value="TRAP_DctP_sf"/>
</dbReference>
<keyword evidence="1 3" id="KW-0732">Signal</keyword>
<gene>
    <name evidence="4" type="ORF">SAMN02745702_01899</name>
</gene>
<keyword evidence="5" id="KW-1185">Reference proteome</keyword>
<dbReference type="Pfam" id="PF03480">
    <property type="entry name" value="DctP"/>
    <property type="match status" value="1"/>
</dbReference>
<proteinExistence type="predicted"/>
<feature type="signal peptide" evidence="3">
    <location>
        <begin position="1"/>
        <end position="21"/>
    </location>
</feature>
<dbReference type="EMBL" id="FUYA01000005">
    <property type="protein sequence ID" value="SKA73682.1"/>
    <property type="molecule type" value="Genomic_DNA"/>
</dbReference>
<dbReference type="GO" id="GO:0055085">
    <property type="term" value="P:transmembrane transport"/>
    <property type="evidence" value="ECO:0007669"/>
    <property type="project" value="InterPro"/>
</dbReference>
<dbReference type="PANTHER" id="PTHR33376:SF4">
    <property type="entry name" value="SIALIC ACID-BINDING PERIPLASMIC PROTEIN SIAP"/>
    <property type="match status" value="1"/>
</dbReference>
<feature type="coiled-coil region" evidence="2">
    <location>
        <begin position="254"/>
        <end position="281"/>
    </location>
</feature>
<dbReference type="CDD" id="cd13602">
    <property type="entry name" value="PBP2_TRAP_BpDctp6_7"/>
    <property type="match status" value="1"/>
</dbReference>
<dbReference type="InterPro" id="IPR018389">
    <property type="entry name" value="DctP_fam"/>
</dbReference>
<dbReference type="NCBIfam" id="NF037995">
    <property type="entry name" value="TRAP_S1"/>
    <property type="match status" value="1"/>
</dbReference>
<name>A0A1T4W8S3_9BACT</name>
<evidence type="ECO:0000313" key="4">
    <source>
        <dbReference type="EMBL" id="SKA73682.1"/>
    </source>
</evidence>
<dbReference type="STRING" id="1121442.SAMN02745702_01899"/>
<dbReference type="OrthoDB" id="9783941at2"/>
<evidence type="ECO:0000313" key="5">
    <source>
        <dbReference type="Proteomes" id="UP000189733"/>
    </source>
</evidence>
<dbReference type="PANTHER" id="PTHR33376">
    <property type="match status" value="1"/>
</dbReference>
<evidence type="ECO:0000256" key="1">
    <source>
        <dbReference type="ARBA" id="ARBA00022729"/>
    </source>
</evidence>
<organism evidence="4 5">
    <name type="scientific">Desulfobaculum bizertense DSM 18034</name>
    <dbReference type="NCBI Taxonomy" id="1121442"/>
    <lineage>
        <taxon>Bacteria</taxon>
        <taxon>Pseudomonadati</taxon>
        <taxon>Thermodesulfobacteriota</taxon>
        <taxon>Desulfovibrionia</taxon>
        <taxon>Desulfovibrionales</taxon>
        <taxon>Desulfovibrionaceae</taxon>
        <taxon>Desulfobaculum</taxon>
    </lineage>
</organism>
<sequence>MLKRVILFIVCLCLVPASVFAGTLKMNCNAIYGSNNFHTQGAENFAKKVNEYSSGTVQIDVHPGGSLGFKGPELLKAVKNATLPMSDILMGVVAGSDEIFGLSTLPMIVNSYDEAKAFYTACRPYYEKACKRWNQKMLYAAPWPRSGMYTNAPFENVASLKGLKVRTYDRNGAEFLRRAGGSPQSLPWGDVYSALSTGLIDSVLTSSVSGVDGKFWEVMKHFTKTNYAYPLNMMTMNLDYWNALDKAQKDAVLKAAAEVEAEQWAQSEKEVERNLKILAENGMVISEMTPALDKELHDVADSMLSEFKDGAKKDSLAALKAFGK</sequence>
<feature type="chain" id="PRO_5010519700" evidence="3">
    <location>
        <begin position="22"/>
        <end position="324"/>
    </location>
</feature>
<reference evidence="4 5" key="1">
    <citation type="submission" date="2017-02" db="EMBL/GenBank/DDBJ databases">
        <authorList>
            <person name="Peterson S.W."/>
        </authorList>
    </citation>
    <scope>NUCLEOTIDE SEQUENCE [LARGE SCALE GENOMIC DNA]</scope>
    <source>
        <strain evidence="4 5">DSM 18034</strain>
    </source>
</reference>